<dbReference type="Pfam" id="PF04424">
    <property type="entry name" value="MINDY_DUB"/>
    <property type="match status" value="1"/>
</dbReference>
<dbReference type="PANTHER" id="PTHR47448:SF5">
    <property type="entry name" value="MITOGEN-ACTIVATED PROTEIN KINASE KINAE MKK2"/>
    <property type="match status" value="1"/>
</dbReference>
<feature type="compositionally biased region" description="Basic and acidic residues" evidence="6">
    <location>
        <begin position="448"/>
        <end position="460"/>
    </location>
</feature>
<name>A0A9W8M9G6_9FUNG</name>
<evidence type="ECO:0000313" key="8">
    <source>
        <dbReference type="EMBL" id="KAJ2868545.1"/>
    </source>
</evidence>
<sequence>MQPPEQITQEEEEEDRHTPAVSVEDERRTPLLSSSPSPAKKKQPQEYRLKDIQWRDTRTGRLRKVKIVTQNENGPCPLIALINVLTLSTNLTIGGVTKRTTTDEELMGLLANHLLLRTEPPSAYDVGNGGGESVPAEHDVNAVLSLLPTLSKGLDVDLQFSHIYDFATTPASLLFRAFGVDLAHGWVVDPEDAVAGILLDECRNSYEGAVEFIFAADELSGGQVVGGGDQGRVLSEAQSRTVAKAVQLNEWMKANATQLTDCGLHNLGTMLPANHLCVLFRNNHFSTLFRRGTGELYILCTDDVVAGDERIVWETLSDVRQTSARFLDSQFQPLDRPREATEDYVCESSDRASEQIDEDYALALRLHEEERNDGQRKNLQVRQQDRLPPGMDVKQHGQLYGVPVVTREGEGRLARAIYRSESDENFSRRMTDAFLPHEAAAAKAKQQRPRDKSSDSDRCTDNLPLSSGDQAARQQSREVHDLGISTSAISQPSVTEMSNQLGQLALSPLRTPGTPSTGIRDDEEEYSLSDSNIKVMRKLGEGSVGTVHKIEYLPKRKIMARKLMAVYPDATNHRQIMRELKLLKQCQSPFIVKYYGAYFSADDDGQSIAICMEYCEGGSLESVYKRVAKLNAHIGEGVLAKVALAVLNGLVHLHSYRVIHRDVKPSNILVTGRGEIKLCDFGVSGELVDSIAQTFVGTSYYMAPERIQGDRYAVQSDIWSLGLTLIEVSQNQFPFPPPGHPQLSVIELLEYIIHMPVPEMDASKFSKDCCDFVRRCLFKDPKDRPTPTQLLDHPFIVKAASKKLDLKSWIERVWGVPPKKQ</sequence>
<keyword evidence="3 8" id="KW-0418">Kinase</keyword>
<dbReference type="GO" id="GO:0005524">
    <property type="term" value="F:ATP binding"/>
    <property type="evidence" value="ECO:0007669"/>
    <property type="project" value="UniProtKB-KW"/>
</dbReference>
<organism evidence="8 9">
    <name type="scientific">Coemansia aciculifera</name>
    <dbReference type="NCBI Taxonomy" id="417176"/>
    <lineage>
        <taxon>Eukaryota</taxon>
        <taxon>Fungi</taxon>
        <taxon>Fungi incertae sedis</taxon>
        <taxon>Zoopagomycota</taxon>
        <taxon>Kickxellomycotina</taxon>
        <taxon>Kickxellomycetes</taxon>
        <taxon>Kickxellales</taxon>
        <taxon>Kickxellaceae</taxon>
        <taxon>Coemansia</taxon>
    </lineage>
</organism>
<evidence type="ECO:0000256" key="6">
    <source>
        <dbReference type="SAM" id="MobiDB-lite"/>
    </source>
</evidence>
<evidence type="ECO:0000256" key="4">
    <source>
        <dbReference type="ARBA" id="ARBA00022840"/>
    </source>
</evidence>
<evidence type="ECO:0000256" key="1">
    <source>
        <dbReference type="ARBA" id="ARBA00022679"/>
    </source>
</evidence>
<feature type="region of interest" description="Disordered" evidence="6">
    <location>
        <begin position="1"/>
        <end position="53"/>
    </location>
</feature>
<dbReference type="EC" id="2.7.12.2" evidence="8"/>
<dbReference type="InterPro" id="IPR000719">
    <property type="entry name" value="Prot_kinase_dom"/>
</dbReference>
<keyword evidence="9" id="KW-1185">Reference proteome</keyword>
<protein>
    <submittedName>
        <fullName evidence="8">Protein kinase C signaling pathway involved MAPKK protein</fullName>
        <ecNumber evidence="8">2.7.12.2</ecNumber>
    </submittedName>
</protein>
<dbReference type="GO" id="GO:0004674">
    <property type="term" value="F:protein serine/threonine kinase activity"/>
    <property type="evidence" value="ECO:0007669"/>
    <property type="project" value="UniProtKB-KW"/>
</dbReference>
<dbReference type="Pfam" id="PF00069">
    <property type="entry name" value="Pkinase"/>
    <property type="match status" value="1"/>
</dbReference>
<comment type="caution">
    <text evidence="8">The sequence shown here is derived from an EMBL/GenBank/DDBJ whole genome shotgun (WGS) entry which is preliminary data.</text>
</comment>
<dbReference type="InterPro" id="IPR011009">
    <property type="entry name" value="Kinase-like_dom_sf"/>
</dbReference>
<dbReference type="Gene3D" id="3.30.200.20">
    <property type="entry name" value="Phosphorylase Kinase, domain 1"/>
    <property type="match status" value="1"/>
</dbReference>
<comment type="similarity">
    <text evidence="5">Belongs to the protein kinase superfamily. STE Ser/Thr protein kinase family. MAP kinase kinase subfamily.</text>
</comment>
<reference evidence="8" key="1">
    <citation type="submission" date="2022-07" db="EMBL/GenBank/DDBJ databases">
        <title>Phylogenomic reconstructions and comparative analyses of Kickxellomycotina fungi.</title>
        <authorList>
            <person name="Reynolds N.K."/>
            <person name="Stajich J.E."/>
            <person name="Barry K."/>
            <person name="Grigoriev I.V."/>
            <person name="Crous P."/>
            <person name="Smith M.E."/>
        </authorList>
    </citation>
    <scope>NUCLEOTIDE SEQUENCE</scope>
    <source>
        <strain evidence="8">RSA 476</strain>
    </source>
</reference>
<feature type="region of interest" description="Disordered" evidence="6">
    <location>
        <begin position="439"/>
        <end position="479"/>
    </location>
</feature>
<keyword evidence="2" id="KW-0547">Nucleotide-binding</keyword>
<feature type="compositionally biased region" description="Polar residues" evidence="6">
    <location>
        <begin position="463"/>
        <end position="474"/>
    </location>
</feature>
<accession>A0A9W8M9G6</accession>
<dbReference type="InterPro" id="IPR050915">
    <property type="entry name" value="MAP_kinase_kinase"/>
</dbReference>
<dbReference type="InterPro" id="IPR033979">
    <property type="entry name" value="MINDY_domain"/>
</dbReference>
<dbReference type="PROSITE" id="PS50011">
    <property type="entry name" value="PROTEIN_KINASE_DOM"/>
    <property type="match status" value="1"/>
</dbReference>
<dbReference type="AlphaFoldDB" id="A0A9W8M9G6"/>
<evidence type="ECO:0000313" key="9">
    <source>
        <dbReference type="Proteomes" id="UP001140074"/>
    </source>
</evidence>
<dbReference type="PROSITE" id="PS00108">
    <property type="entry name" value="PROTEIN_KINASE_ST"/>
    <property type="match status" value="1"/>
</dbReference>
<keyword evidence="4" id="KW-0067">ATP-binding</keyword>
<dbReference type="Proteomes" id="UP001140074">
    <property type="component" value="Unassembled WGS sequence"/>
</dbReference>
<feature type="domain" description="Protein kinase" evidence="7">
    <location>
        <begin position="533"/>
        <end position="796"/>
    </location>
</feature>
<dbReference type="SUPFAM" id="SSF56112">
    <property type="entry name" value="Protein kinase-like (PK-like)"/>
    <property type="match status" value="1"/>
</dbReference>
<proteinExistence type="inferred from homology"/>
<evidence type="ECO:0000259" key="7">
    <source>
        <dbReference type="PROSITE" id="PS50011"/>
    </source>
</evidence>
<dbReference type="FunFam" id="1.10.510.10:FF:000263">
    <property type="entry name" value="MAP kinase skh1/pek1"/>
    <property type="match status" value="1"/>
</dbReference>
<dbReference type="GO" id="GO:0004708">
    <property type="term" value="F:MAP kinase kinase activity"/>
    <property type="evidence" value="ECO:0007669"/>
    <property type="project" value="UniProtKB-EC"/>
</dbReference>
<dbReference type="GO" id="GO:0004843">
    <property type="term" value="F:cysteine-type deubiquitinase activity"/>
    <property type="evidence" value="ECO:0007669"/>
    <property type="project" value="InterPro"/>
</dbReference>
<dbReference type="Gene3D" id="1.10.510.10">
    <property type="entry name" value="Transferase(Phosphotransferase) domain 1"/>
    <property type="match status" value="1"/>
</dbReference>
<evidence type="ECO:0000256" key="3">
    <source>
        <dbReference type="ARBA" id="ARBA00022777"/>
    </source>
</evidence>
<gene>
    <name evidence="8" type="primary">MKK1</name>
    <name evidence="8" type="ORF">GGH94_000077</name>
</gene>
<dbReference type="InterPro" id="IPR008271">
    <property type="entry name" value="Ser/Thr_kinase_AS"/>
</dbReference>
<evidence type="ECO:0000256" key="5">
    <source>
        <dbReference type="ARBA" id="ARBA00038035"/>
    </source>
</evidence>
<feature type="compositionally biased region" description="Basic and acidic residues" evidence="6">
    <location>
        <begin position="43"/>
        <end position="53"/>
    </location>
</feature>
<dbReference type="GO" id="GO:1990380">
    <property type="term" value="F:K48-linked deubiquitinase activity"/>
    <property type="evidence" value="ECO:0007669"/>
    <property type="project" value="InterPro"/>
</dbReference>
<dbReference type="EMBL" id="JANBUY010000002">
    <property type="protein sequence ID" value="KAJ2868545.1"/>
    <property type="molecule type" value="Genomic_DNA"/>
</dbReference>
<evidence type="ECO:0000256" key="2">
    <source>
        <dbReference type="ARBA" id="ARBA00022741"/>
    </source>
</evidence>
<feature type="region of interest" description="Disordered" evidence="6">
    <location>
        <begin position="368"/>
        <end position="395"/>
    </location>
</feature>
<keyword evidence="1 8" id="KW-0808">Transferase</keyword>
<dbReference type="SMART" id="SM00220">
    <property type="entry name" value="S_TKc"/>
    <property type="match status" value="1"/>
</dbReference>
<dbReference type="PANTHER" id="PTHR47448">
    <property type="entry name" value="DUAL SPECIFICITY MITOGEN-ACTIVATED PROTEIN KINASE KINASE DSOR1-LIKE PROTEIN"/>
    <property type="match status" value="1"/>
</dbReference>